<evidence type="ECO:0000256" key="1">
    <source>
        <dbReference type="SAM" id="MobiDB-lite"/>
    </source>
</evidence>
<evidence type="ECO:0000313" key="2">
    <source>
        <dbReference type="EMBL" id="AKH46589.1"/>
    </source>
</evidence>
<protein>
    <submittedName>
        <fullName evidence="2">Uncharacterized protein</fullName>
    </submittedName>
</protein>
<feature type="compositionally biased region" description="Basic residues" evidence="1">
    <location>
        <begin position="47"/>
        <end position="59"/>
    </location>
</feature>
<proteinExistence type="predicted"/>
<sequence>MLGSRVDATHRRGYGDGAIPMEGRRRRADRERVSGGRGLSRDPTTQRKTHPRDRARRRRSDLCASAGSCGGIDGDRAQR</sequence>
<dbReference type="EMBL" id="KR029585">
    <property type="protein sequence ID" value="AKH46589.1"/>
    <property type="molecule type" value="Genomic_DNA"/>
</dbReference>
<organism evidence="2">
    <name type="scientific">uncultured marine virus</name>
    <dbReference type="NCBI Taxonomy" id="186617"/>
    <lineage>
        <taxon>Viruses</taxon>
        <taxon>environmental samples</taxon>
    </lineage>
</organism>
<name>A0A0F7L206_9VIRU</name>
<accession>A0A0F7L206</accession>
<reference evidence="2" key="2">
    <citation type="submission" date="2015-03" db="EMBL/GenBank/DDBJ databases">
        <authorList>
            <person name="Chow C.-E.T."/>
            <person name="Winget D.M."/>
            <person name="White R.A.III."/>
            <person name="Hallam S.J."/>
            <person name="Suttle C.A."/>
        </authorList>
    </citation>
    <scope>NUCLEOTIDE SEQUENCE</scope>
    <source>
        <strain evidence="2">Anoxic2_1</strain>
    </source>
</reference>
<reference evidence="2" key="1">
    <citation type="journal article" date="2015" name="Front. Microbiol.">
        <title>Combining genomic sequencing methods to explore viral diversity and reveal potential virus-host interactions.</title>
        <authorList>
            <person name="Chow C.E."/>
            <person name="Winget D.M."/>
            <person name="White R.A.III."/>
            <person name="Hallam S.J."/>
            <person name="Suttle C.A."/>
        </authorList>
    </citation>
    <scope>NUCLEOTIDE SEQUENCE</scope>
    <source>
        <strain evidence="2">Anoxic2_1</strain>
    </source>
</reference>
<feature type="region of interest" description="Disordered" evidence="1">
    <location>
        <begin position="1"/>
        <end position="79"/>
    </location>
</feature>